<gene>
    <name evidence="3" type="primary">LOC109727955</name>
</gene>
<keyword evidence="2" id="KW-1185">Reference proteome</keyword>
<evidence type="ECO:0000256" key="1">
    <source>
        <dbReference type="SAM" id="MobiDB-lite"/>
    </source>
</evidence>
<feature type="compositionally biased region" description="Acidic residues" evidence="1">
    <location>
        <begin position="145"/>
        <end position="166"/>
    </location>
</feature>
<reference evidence="2" key="1">
    <citation type="journal article" date="2015" name="Nat. Genet.">
        <title>The pineapple genome and the evolution of CAM photosynthesis.</title>
        <authorList>
            <person name="Ming R."/>
            <person name="VanBuren R."/>
            <person name="Wai C.M."/>
            <person name="Tang H."/>
            <person name="Schatz M.C."/>
            <person name="Bowers J.E."/>
            <person name="Lyons E."/>
            <person name="Wang M.L."/>
            <person name="Chen J."/>
            <person name="Biggers E."/>
            <person name="Zhang J."/>
            <person name="Huang L."/>
            <person name="Zhang L."/>
            <person name="Miao W."/>
            <person name="Zhang J."/>
            <person name="Ye Z."/>
            <person name="Miao C."/>
            <person name="Lin Z."/>
            <person name="Wang H."/>
            <person name="Zhou H."/>
            <person name="Yim W.C."/>
            <person name="Priest H.D."/>
            <person name="Zheng C."/>
            <person name="Woodhouse M."/>
            <person name="Edger P.P."/>
            <person name="Guyot R."/>
            <person name="Guo H.B."/>
            <person name="Guo H."/>
            <person name="Zheng G."/>
            <person name="Singh R."/>
            <person name="Sharma A."/>
            <person name="Min X."/>
            <person name="Zheng Y."/>
            <person name="Lee H."/>
            <person name="Gurtowski J."/>
            <person name="Sedlazeck F.J."/>
            <person name="Harkess A."/>
            <person name="McKain M.R."/>
            <person name="Liao Z."/>
            <person name="Fang J."/>
            <person name="Liu J."/>
            <person name="Zhang X."/>
            <person name="Zhang Q."/>
            <person name="Hu W."/>
            <person name="Qin Y."/>
            <person name="Wang K."/>
            <person name="Chen L.Y."/>
            <person name="Shirley N."/>
            <person name="Lin Y.R."/>
            <person name="Liu L.Y."/>
            <person name="Hernandez A.G."/>
            <person name="Wright C.L."/>
            <person name="Bulone V."/>
            <person name="Tuskan G.A."/>
            <person name="Heath K."/>
            <person name="Zee F."/>
            <person name="Moore P.H."/>
            <person name="Sunkar R."/>
            <person name="Leebens-Mack J.H."/>
            <person name="Mockler T."/>
            <person name="Bennetzen J.L."/>
            <person name="Freeling M."/>
            <person name="Sankoff D."/>
            <person name="Paterson A.H."/>
            <person name="Zhu X."/>
            <person name="Yang X."/>
            <person name="Smith J.A."/>
            <person name="Cushman J.C."/>
            <person name="Paull R.E."/>
            <person name="Yu Q."/>
        </authorList>
    </citation>
    <scope>NUCLEOTIDE SEQUENCE [LARGE SCALE GENOMIC DNA]</scope>
    <source>
        <strain evidence="2">cv. F153</strain>
    </source>
</reference>
<dbReference type="GeneID" id="109727955"/>
<evidence type="ECO:0000313" key="3">
    <source>
        <dbReference type="RefSeq" id="XP_020113784.1"/>
    </source>
</evidence>
<proteinExistence type="predicted"/>
<sequence length="282" mass="31486">MKARGVNGRSPAELVVCFPSGGHLSLMPKPMYDPSRPIKPLKRLHPSRPTKHYGPAQSGIKPKHVSSEGIDEPTSPKVTCAGQIKVRPNTKPKLRPKSKNWLSVAKEMERLQKHFLHLLSSLGSLRFSMKCFGSFDNYITDEEDVAEDDDHGDNDEEENDGFEEEPSPPPSTRPPNALHLMRSKSEPSKGWVGEDDEETSGGGEEMRGSTSVKMIREEGGDDDDDEEELILMRYGPDFCKLSMDIAKETWVVGSADPLGRSRSWKSFLHKSDIEQGLEILMK</sequence>
<dbReference type="Proteomes" id="UP000515123">
    <property type="component" value="Linkage group 2"/>
</dbReference>
<reference evidence="3" key="2">
    <citation type="submission" date="2025-08" db="UniProtKB">
        <authorList>
            <consortium name="RefSeq"/>
        </authorList>
    </citation>
    <scope>IDENTIFICATION</scope>
    <source>
        <tissue evidence="3">Leaf</tissue>
    </source>
</reference>
<accession>A0A6P5H166</accession>
<feature type="region of interest" description="Disordered" evidence="1">
    <location>
        <begin position="145"/>
        <end position="226"/>
    </location>
</feature>
<dbReference type="AlphaFoldDB" id="A0A6P5H166"/>
<name>A0A6P5H166_ANACO</name>
<dbReference type="PANTHER" id="PTHR33448:SF3">
    <property type="entry name" value="OS09G0370000 PROTEIN"/>
    <property type="match status" value="1"/>
</dbReference>
<evidence type="ECO:0000313" key="2">
    <source>
        <dbReference type="Proteomes" id="UP000515123"/>
    </source>
</evidence>
<feature type="region of interest" description="Disordered" evidence="1">
    <location>
        <begin position="42"/>
        <end position="77"/>
    </location>
</feature>
<dbReference type="RefSeq" id="XP_020113784.1">
    <property type="nucleotide sequence ID" value="XM_020258195.1"/>
</dbReference>
<dbReference type="PANTHER" id="PTHR33448">
    <property type="entry name" value="CHLOROPLAST PROTEIN HCF243-RELATED"/>
    <property type="match status" value="1"/>
</dbReference>
<protein>
    <submittedName>
        <fullName evidence="3">Uncharacterized protein LOC109727955</fullName>
    </submittedName>
</protein>
<feature type="compositionally biased region" description="Basic residues" evidence="1">
    <location>
        <begin position="42"/>
        <end position="51"/>
    </location>
</feature>
<dbReference type="OrthoDB" id="185373at2759"/>
<organism evidence="2 3">
    <name type="scientific">Ananas comosus</name>
    <name type="common">Pineapple</name>
    <name type="synonym">Ananas ananas</name>
    <dbReference type="NCBI Taxonomy" id="4615"/>
    <lineage>
        <taxon>Eukaryota</taxon>
        <taxon>Viridiplantae</taxon>
        <taxon>Streptophyta</taxon>
        <taxon>Embryophyta</taxon>
        <taxon>Tracheophyta</taxon>
        <taxon>Spermatophyta</taxon>
        <taxon>Magnoliopsida</taxon>
        <taxon>Liliopsida</taxon>
        <taxon>Poales</taxon>
        <taxon>Bromeliaceae</taxon>
        <taxon>Bromelioideae</taxon>
        <taxon>Ananas</taxon>
    </lineage>
</organism>